<keyword evidence="7 9" id="KW-0675">Receptor</keyword>
<dbReference type="Pfam" id="PF00001">
    <property type="entry name" value="7tm_1"/>
    <property type="match status" value="1"/>
</dbReference>
<dbReference type="InterPro" id="IPR017452">
    <property type="entry name" value="GPCR_Rhodpsn_7TM"/>
</dbReference>
<evidence type="ECO:0000259" key="11">
    <source>
        <dbReference type="PROSITE" id="PS50262"/>
    </source>
</evidence>
<keyword evidence="8 9" id="KW-0807">Transducer</keyword>
<proteinExistence type="inferred from homology"/>
<protein>
    <recommendedName>
        <fullName evidence="11">G-protein coupled receptors family 1 profile domain-containing protein</fullName>
    </recommendedName>
</protein>
<dbReference type="PROSITE" id="PS50262">
    <property type="entry name" value="G_PROTEIN_RECEP_F1_2"/>
    <property type="match status" value="1"/>
</dbReference>
<evidence type="ECO:0000256" key="5">
    <source>
        <dbReference type="ARBA" id="ARBA00023040"/>
    </source>
</evidence>
<keyword evidence="3 9" id="KW-0812">Transmembrane</keyword>
<name>A0A553PCT2_TIGCA</name>
<evidence type="ECO:0000313" key="12">
    <source>
        <dbReference type="EMBL" id="TRY75495.1"/>
    </source>
</evidence>
<comment type="similarity">
    <text evidence="2 9">Belongs to the G-protein coupled receptor 1 family.</text>
</comment>
<evidence type="ECO:0000256" key="10">
    <source>
        <dbReference type="SAM" id="Phobius"/>
    </source>
</evidence>
<comment type="caution">
    <text evidence="12">The sequence shown here is derived from an EMBL/GenBank/DDBJ whole genome shotgun (WGS) entry which is preliminary data.</text>
</comment>
<dbReference type="GO" id="GO:0004930">
    <property type="term" value="F:G protein-coupled receptor activity"/>
    <property type="evidence" value="ECO:0007669"/>
    <property type="project" value="UniProtKB-KW"/>
</dbReference>
<evidence type="ECO:0000256" key="4">
    <source>
        <dbReference type="ARBA" id="ARBA00022989"/>
    </source>
</evidence>
<evidence type="ECO:0000256" key="8">
    <source>
        <dbReference type="ARBA" id="ARBA00023224"/>
    </source>
</evidence>
<dbReference type="STRING" id="6832.A0A553PCT2"/>
<dbReference type="Gene3D" id="1.20.1070.10">
    <property type="entry name" value="Rhodopsin 7-helix transmembrane proteins"/>
    <property type="match status" value="1"/>
</dbReference>
<feature type="domain" description="G-protein coupled receptors family 1 profile" evidence="11">
    <location>
        <begin position="1"/>
        <end position="61"/>
    </location>
</feature>
<evidence type="ECO:0000313" key="13">
    <source>
        <dbReference type="Proteomes" id="UP000318571"/>
    </source>
</evidence>
<keyword evidence="6 10" id="KW-0472">Membrane</keyword>
<dbReference type="EMBL" id="VCGU01000005">
    <property type="protein sequence ID" value="TRY75495.1"/>
    <property type="molecule type" value="Genomic_DNA"/>
</dbReference>
<evidence type="ECO:0000256" key="6">
    <source>
        <dbReference type="ARBA" id="ARBA00023136"/>
    </source>
</evidence>
<keyword evidence="13" id="KW-1185">Reference proteome</keyword>
<evidence type="ECO:0000256" key="9">
    <source>
        <dbReference type="RuleBase" id="RU000688"/>
    </source>
</evidence>
<dbReference type="PANTHER" id="PTHR24243:SF236">
    <property type="entry name" value="G-PROTEIN COUPLED RECEPTORS FAMILY 1 PROFILE DOMAIN-CONTAINING PROTEIN"/>
    <property type="match status" value="1"/>
</dbReference>
<dbReference type="GO" id="GO:0005886">
    <property type="term" value="C:plasma membrane"/>
    <property type="evidence" value="ECO:0007669"/>
    <property type="project" value="TreeGrafter"/>
</dbReference>
<comment type="subcellular location">
    <subcellularLocation>
        <location evidence="1">Membrane</location>
        <topology evidence="1">Multi-pass membrane protein</topology>
    </subcellularLocation>
</comment>
<gene>
    <name evidence="12" type="ORF">TCAL_13432</name>
</gene>
<evidence type="ECO:0000256" key="1">
    <source>
        <dbReference type="ARBA" id="ARBA00004141"/>
    </source>
</evidence>
<feature type="non-terminal residue" evidence="12">
    <location>
        <position position="61"/>
    </location>
</feature>
<reference evidence="12 13" key="1">
    <citation type="journal article" date="2018" name="Nat. Ecol. Evol.">
        <title>Genomic signatures of mitonuclear coevolution across populations of Tigriopus californicus.</title>
        <authorList>
            <person name="Barreto F.S."/>
            <person name="Watson E.T."/>
            <person name="Lima T.G."/>
            <person name="Willett C.S."/>
            <person name="Edmands S."/>
            <person name="Li W."/>
            <person name="Burton R.S."/>
        </authorList>
    </citation>
    <scope>NUCLEOTIDE SEQUENCE [LARGE SCALE GENOMIC DNA]</scope>
    <source>
        <strain evidence="12 13">San Diego</strain>
    </source>
</reference>
<dbReference type="Proteomes" id="UP000318571">
    <property type="component" value="Chromosome 2"/>
</dbReference>
<evidence type="ECO:0000256" key="3">
    <source>
        <dbReference type="ARBA" id="ARBA00022692"/>
    </source>
</evidence>
<keyword evidence="4 10" id="KW-1133">Transmembrane helix</keyword>
<dbReference type="SUPFAM" id="SSF81321">
    <property type="entry name" value="Family A G protein-coupled receptor-like"/>
    <property type="match status" value="1"/>
</dbReference>
<dbReference type="PRINTS" id="PR00237">
    <property type="entry name" value="GPCRRHODOPSN"/>
</dbReference>
<evidence type="ECO:0000256" key="7">
    <source>
        <dbReference type="ARBA" id="ARBA00023170"/>
    </source>
</evidence>
<dbReference type="PROSITE" id="PS00237">
    <property type="entry name" value="G_PROTEIN_RECEP_F1_1"/>
    <property type="match status" value="1"/>
</dbReference>
<sequence length="61" mass="6654">MQNVSAIASVINLTVMSLERCYAIVYPMKAKSVCTVSRANKAVCMIWLLAIVLAIPTLIVQ</sequence>
<dbReference type="InterPro" id="IPR000276">
    <property type="entry name" value="GPCR_Rhodpsn"/>
</dbReference>
<keyword evidence="5 9" id="KW-0297">G-protein coupled receptor</keyword>
<dbReference type="OMA" id="MSLERCY"/>
<organism evidence="12 13">
    <name type="scientific">Tigriopus californicus</name>
    <name type="common">Marine copepod</name>
    <dbReference type="NCBI Taxonomy" id="6832"/>
    <lineage>
        <taxon>Eukaryota</taxon>
        <taxon>Metazoa</taxon>
        <taxon>Ecdysozoa</taxon>
        <taxon>Arthropoda</taxon>
        <taxon>Crustacea</taxon>
        <taxon>Multicrustacea</taxon>
        <taxon>Hexanauplia</taxon>
        <taxon>Copepoda</taxon>
        <taxon>Harpacticoida</taxon>
        <taxon>Harpacticidae</taxon>
        <taxon>Tigriopus</taxon>
    </lineage>
</organism>
<dbReference type="AlphaFoldDB" id="A0A553PCT2"/>
<feature type="transmembrane region" description="Helical" evidence="10">
    <location>
        <begin position="39"/>
        <end position="60"/>
    </location>
</feature>
<accession>A0A553PCT2</accession>
<evidence type="ECO:0000256" key="2">
    <source>
        <dbReference type="ARBA" id="ARBA00010663"/>
    </source>
</evidence>
<dbReference type="PANTHER" id="PTHR24243">
    <property type="entry name" value="G-PROTEIN COUPLED RECEPTOR"/>
    <property type="match status" value="1"/>
</dbReference>